<dbReference type="Proteomes" id="UP001165986">
    <property type="component" value="Unassembled WGS sequence"/>
</dbReference>
<feature type="repeat" description="TPR" evidence="1">
    <location>
        <begin position="64"/>
        <end position="97"/>
    </location>
</feature>
<evidence type="ECO:0000313" key="4">
    <source>
        <dbReference type="EMBL" id="MBD6614329.1"/>
    </source>
</evidence>
<gene>
    <name evidence="4" type="ORF">FNW02_00155</name>
</gene>
<proteinExistence type="predicted"/>
<dbReference type="Pfam" id="PF13414">
    <property type="entry name" value="TPR_11"/>
    <property type="match status" value="1"/>
</dbReference>
<protein>
    <submittedName>
        <fullName evidence="4">Tetratricopeptide repeat protein</fullName>
    </submittedName>
</protein>
<feature type="compositionally biased region" description="Polar residues" evidence="2">
    <location>
        <begin position="40"/>
        <end position="56"/>
    </location>
</feature>
<evidence type="ECO:0000256" key="2">
    <source>
        <dbReference type="SAM" id="MobiDB-lite"/>
    </source>
</evidence>
<sequence>MKLGKKGLSLIFSLCSVIIICPAILDSVAKAQEQPACPSGQVSDSNGLCSPSSQGEESGAMASAKEFFQKGREFDIEGQHQGAIIEYTQAIELDPNYVEAYFYRGNALALEGQPQKGIEDLQKAAAILEYRGQPEWAAAMRQHEEIIQDGIKEGEF</sequence>
<feature type="region of interest" description="Disordered" evidence="2">
    <location>
        <begin position="36"/>
        <end position="62"/>
    </location>
</feature>
<evidence type="ECO:0000313" key="5">
    <source>
        <dbReference type="Proteomes" id="UP001165986"/>
    </source>
</evidence>
<dbReference type="Gene3D" id="1.25.40.10">
    <property type="entry name" value="Tetratricopeptide repeat domain"/>
    <property type="match status" value="1"/>
</dbReference>
<reference evidence="4" key="1">
    <citation type="submission" date="2019-07" db="EMBL/GenBank/DDBJ databases">
        <title>Toxilogical consequences of a new and cryptic species of cyanobacteria (Komarekiella delphini-convector) recovered from the epidermis of a bottlenose dolphin and 1500 ft. in the air.</title>
        <authorList>
            <person name="Brown A.O."/>
            <person name="Dvorak P."/>
            <person name="Villanueva C.D."/>
            <person name="Foss A.J."/>
            <person name="Garvey A.D."/>
            <person name="Gibson Q.A."/>
            <person name="Johansen J.R."/>
            <person name="Casamatta D.A."/>
        </authorList>
    </citation>
    <scope>NUCLEOTIDE SEQUENCE</scope>
    <source>
        <strain evidence="4">SJRDD-AB1</strain>
    </source>
</reference>
<keyword evidence="3" id="KW-0732">Signal</keyword>
<comment type="caution">
    <text evidence="4">The sequence shown here is derived from an EMBL/GenBank/DDBJ whole genome shotgun (WGS) entry which is preliminary data.</text>
</comment>
<dbReference type="SMART" id="SM00028">
    <property type="entry name" value="TPR"/>
    <property type="match status" value="2"/>
</dbReference>
<dbReference type="RefSeq" id="WP_191755589.1">
    <property type="nucleotide sequence ID" value="NZ_VJXY01000001.1"/>
</dbReference>
<keyword evidence="5" id="KW-1185">Reference proteome</keyword>
<name>A0AA40SSA6_9NOST</name>
<dbReference type="InterPro" id="IPR011990">
    <property type="entry name" value="TPR-like_helical_dom_sf"/>
</dbReference>
<dbReference type="InterPro" id="IPR019734">
    <property type="entry name" value="TPR_rpt"/>
</dbReference>
<dbReference type="SUPFAM" id="SSF48452">
    <property type="entry name" value="TPR-like"/>
    <property type="match status" value="1"/>
</dbReference>
<dbReference type="AlphaFoldDB" id="A0AA40SSA6"/>
<dbReference type="EMBL" id="VJXY01000001">
    <property type="protein sequence ID" value="MBD6614329.1"/>
    <property type="molecule type" value="Genomic_DNA"/>
</dbReference>
<feature type="chain" id="PRO_5041334565" evidence="3">
    <location>
        <begin position="32"/>
        <end position="156"/>
    </location>
</feature>
<evidence type="ECO:0000256" key="3">
    <source>
        <dbReference type="SAM" id="SignalP"/>
    </source>
</evidence>
<dbReference type="PROSITE" id="PS50005">
    <property type="entry name" value="TPR"/>
    <property type="match status" value="1"/>
</dbReference>
<accession>A0AA40SSA6</accession>
<evidence type="ECO:0000256" key="1">
    <source>
        <dbReference type="PROSITE-ProRule" id="PRU00339"/>
    </source>
</evidence>
<feature type="signal peptide" evidence="3">
    <location>
        <begin position="1"/>
        <end position="31"/>
    </location>
</feature>
<keyword evidence="1" id="KW-0802">TPR repeat</keyword>
<organism evidence="4 5">
    <name type="scientific">Komarekiella delphini-convector SJRDD-AB1</name>
    <dbReference type="NCBI Taxonomy" id="2593771"/>
    <lineage>
        <taxon>Bacteria</taxon>
        <taxon>Bacillati</taxon>
        <taxon>Cyanobacteriota</taxon>
        <taxon>Cyanophyceae</taxon>
        <taxon>Nostocales</taxon>
        <taxon>Nostocaceae</taxon>
        <taxon>Komarekiella</taxon>
        <taxon>Komarekiella delphini-convector</taxon>
    </lineage>
</organism>